<dbReference type="EMBL" id="MN740404">
    <property type="protein sequence ID" value="QHU04815.1"/>
    <property type="molecule type" value="Genomic_DNA"/>
</dbReference>
<evidence type="ECO:0000313" key="2">
    <source>
        <dbReference type="EMBL" id="QHU04815.1"/>
    </source>
</evidence>
<dbReference type="Pfam" id="PF19063">
    <property type="entry name" value="DUF5759"/>
    <property type="match status" value="1"/>
</dbReference>
<dbReference type="InterPro" id="IPR043977">
    <property type="entry name" value="DUF5759"/>
</dbReference>
<feature type="region of interest" description="Disordered" evidence="1">
    <location>
        <begin position="134"/>
        <end position="169"/>
    </location>
</feature>
<reference evidence="2" key="1">
    <citation type="journal article" date="2020" name="Nature">
        <title>Giant virus diversity and host interactions through global metagenomics.</title>
        <authorList>
            <person name="Schulz F."/>
            <person name="Roux S."/>
            <person name="Paez-Espino D."/>
            <person name="Jungbluth S."/>
            <person name="Walsh D.A."/>
            <person name="Denef V.J."/>
            <person name="McMahon K.D."/>
            <person name="Konstantinidis K.T."/>
            <person name="Eloe-Fadrosh E.A."/>
            <person name="Kyrpides N.C."/>
            <person name="Woyke T."/>
        </authorList>
    </citation>
    <scope>NUCLEOTIDE SEQUENCE</scope>
    <source>
        <strain evidence="2">GVMAG-M-3300027708-5</strain>
    </source>
</reference>
<evidence type="ECO:0000256" key="1">
    <source>
        <dbReference type="SAM" id="MobiDB-lite"/>
    </source>
</evidence>
<name>A0A6C0JG93_9ZZZZ</name>
<feature type="compositionally biased region" description="Polar residues" evidence="1">
    <location>
        <begin position="148"/>
        <end position="169"/>
    </location>
</feature>
<proteinExistence type="predicted"/>
<organism evidence="2">
    <name type="scientific">viral metagenome</name>
    <dbReference type="NCBI Taxonomy" id="1070528"/>
    <lineage>
        <taxon>unclassified sequences</taxon>
        <taxon>metagenomes</taxon>
        <taxon>organismal metagenomes</taxon>
    </lineage>
</organism>
<protein>
    <submittedName>
        <fullName evidence="2">Uncharacterized protein</fullName>
    </submittedName>
</protein>
<dbReference type="AlphaFoldDB" id="A0A6C0JG93"/>
<accession>A0A6C0JG93</accession>
<sequence>MSCFLFADDQESTRKVNIDELYDKAQQRDLKQLAIFNKILNRVHKRITVTAKNKQTDKHVWFVVPEYIFGEPIYDQGDCIAHLVVKLEENGFHVRYVHPNTLFVSWNNWVPSYVRNEIKKKTGIVLDEKGNIIKKDEDGENPDDPNSKLFNDKQNNLQKTGKQYTPINQYKPTGNLVYNPEMFEKIEKKIN</sequence>